<sequence length="36" mass="3647">MIRTFDALGRQAFALVAAFSVAALMIGAAVPVSPIA</sequence>
<protein>
    <submittedName>
        <fullName evidence="2">Uncharacterized protein</fullName>
    </submittedName>
</protein>
<feature type="transmembrane region" description="Helical" evidence="1">
    <location>
        <begin position="12"/>
        <end position="32"/>
    </location>
</feature>
<accession>A0A1H7S827</accession>
<dbReference type="AlphaFoldDB" id="A0A1H7S827"/>
<dbReference type="STRING" id="1855283.SAMN05216382_2472"/>
<evidence type="ECO:0000256" key="1">
    <source>
        <dbReference type="SAM" id="Phobius"/>
    </source>
</evidence>
<keyword evidence="1" id="KW-0812">Transmembrane</keyword>
<keyword evidence="1" id="KW-1133">Transmembrane helix</keyword>
<organism evidence="2 3">
    <name type="scientific">Sphingomonas palmae</name>
    <dbReference type="NCBI Taxonomy" id="1855283"/>
    <lineage>
        <taxon>Bacteria</taxon>
        <taxon>Pseudomonadati</taxon>
        <taxon>Pseudomonadota</taxon>
        <taxon>Alphaproteobacteria</taxon>
        <taxon>Sphingomonadales</taxon>
        <taxon>Sphingomonadaceae</taxon>
        <taxon>Sphingomonas</taxon>
    </lineage>
</organism>
<keyword evidence="1" id="KW-0472">Membrane</keyword>
<proteinExistence type="predicted"/>
<evidence type="ECO:0000313" key="3">
    <source>
        <dbReference type="Proteomes" id="UP000199214"/>
    </source>
</evidence>
<reference evidence="3" key="1">
    <citation type="submission" date="2016-10" db="EMBL/GenBank/DDBJ databases">
        <authorList>
            <person name="Varghese N."/>
            <person name="Submissions S."/>
        </authorList>
    </citation>
    <scope>NUCLEOTIDE SEQUENCE [LARGE SCALE GENOMIC DNA]</scope>
    <source>
        <strain evidence="3">JS21-1</strain>
    </source>
</reference>
<keyword evidence="3" id="KW-1185">Reference proteome</keyword>
<name>A0A1H7S827_9SPHN</name>
<evidence type="ECO:0000313" key="2">
    <source>
        <dbReference type="EMBL" id="SEL68528.1"/>
    </source>
</evidence>
<dbReference type="Proteomes" id="UP000199214">
    <property type="component" value="Unassembled WGS sequence"/>
</dbReference>
<dbReference type="EMBL" id="FNZZ01000004">
    <property type="protein sequence ID" value="SEL68528.1"/>
    <property type="molecule type" value="Genomic_DNA"/>
</dbReference>
<gene>
    <name evidence="2" type="ORF">SAMN05216382_2472</name>
</gene>